<dbReference type="PROSITE" id="PS00943">
    <property type="entry name" value="UBIA"/>
    <property type="match status" value="1"/>
</dbReference>
<feature type="transmembrane region" description="Helical" evidence="9">
    <location>
        <begin position="277"/>
        <end position="296"/>
    </location>
</feature>
<gene>
    <name evidence="10" type="primary">ubiA</name>
    <name evidence="9" type="synonym">plqA</name>
    <name evidence="10" type="ordered locus">P9303_06581</name>
</gene>
<dbReference type="HAMAP" id="MF_01635">
    <property type="entry name" value="UbiA"/>
    <property type="match status" value="1"/>
</dbReference>
<evidence type="ECO:0000256" key="2">
    <source>
        <dbReference type="ARBA" id="ARBA00004141"/>
    </source>
</evidence>
<accession>A2C7F0</accession>
<keyword evidence="7 9" id="KW-1133">Transmembrane helix</keyword>
<evidence type="ECO:0000256" key="1">
    <source>
        <dbReference type="ARBA" id="ARBA00001946"/>
    </source>
</evidence>
<keyword evidence="9" id="KW-0460">Magnesium</keyword>
<evidence type="ECO:0000256" key="5">
    <source>
        <dbReference type="ARBA" id="ARBA00022679"/>
    </source>
</evidence>
<feature type="transmembrane region" description="Helical" evidence="9">
    <location>
        <begin position="45"/>
        <end position="70"/>
    </location>
</feature>
<feature type="transmembrane region" description="Helical" evidence="9">
    <location>
        <begin position="118"/>
        <end position="136"/>
    </location>
</feature>
<dbReference type="InterPro" id="IPR044878">
    <property type="entry name" value="UbiA_sf"/>
</dbReference>
<dbReference type="STRING" id="59922.P9303_06581"/>
<dbReference type="AlphaFoldDB" id="A2C7F0"/>
<keyword evidence="4 9" id="KW-0997">Cell inner membrane</keyword>
<dbReference type="InterPro" id="IPR030470">
    <property type="entry name" value="UbiA_prenylTrfase_CS"/>
</dbReference>
<keyword evidence="5 9" id="KW-0808">Transferase</keyword>
<dbReference type="InterPro" id="IPR006370">
    <property type="entry name" value="HB_polyprenyltransferase-like"/>
</dbReference>
<name>A2C7F0_PROM3</name>
<dbReference type="NCBIfam" id="NF009514">
    <property type="entry name" value="PRK12873.1"/>
    <property type="match status" value="1"/>
</dbReference>
<evidence type="ECO:0000313" key="11">
    <source>
        <dbReference type="Proteomes" id="UP000002274"/>
    </source>
</evidence>
<feature type="transmembrane region" description="Helical" evidence="9">
    <location>
        <begin position="217"/>
        <end position="246"/>
    </location>
</feature>
<evidence type="ECO:0000256" key="6">
    <source>
        <dbReference type="ARBA" id="ARBA00022692"/>
    </source>
</evidence>
<proteinExistence type="inferred from homology"/>
<dbReference type="HOGENOM" id="CLU_034879_1_1_3"/>
<dbReference type="Gene3D" id="1.10.357.140">
    <property type="entry name" value="UbiA prenyltransferase"/>
    <property type="match status" value="1"/>
</dbReference>
<feature type="transmembrane region" description="Helical" evidence="9">
    <location>
        <begin position="91"/>
        <end position="112"/>
    </location>
</feature>
<reference evidence="10 11" key="1">
    <citation type="journal article" date="2007" name="PLoS Genet.">
        <title>Patterns and implications of gene gain and loss in the evolution of Prochlorococcus.</title>
        <authorList>
            <person name="Kettler G.C."/>
            <person name="Martiny A.C."/>
            <person name="Huang K."/>
            <person name="Zucker J."/>
            <person name="Coleman M.L."/>
            <person name="Rodrigue S."/>
            <person name="Chen F."/>
            <person name="Lapidus A."/>
            <person name="Ferriera S."/>
            <person name="Johnson J."/>
            <person name="Steglich C."/>
            <person name="Church G.M."/>
            <person name="Richardson P."/>
            <person name="Chisholm S.W."/>
        </authorList>
    </citation>
    <scope>NUCLEOTIDE SEQUENCE [LARGE SCALE GENOMIC DNA]</scope>
    <source>
        <strain evidence="10 11">MIT 9303</strain>
    </source>
</reference>
<dbReference type="Pfam" id="PF01040">
    <property type="entry name" value="UbiA"/>
    <property type="match status" value="1"/>
</dbReference>
<comment type="subcellular location">
    <subcellularLocation>
        <location evidence="9">Cell inner membrane</location>
        <topology evidence="9">Multi-pass membrane protein</topology>
    </subcellularLocation>
    <subcellularLocation>
        <location evidence="2">Membrane</location>
        <topology evidence="2">Multi-pass membrane protein</topology>
    </subcellularLocation>
</comment>
<dbReference type="GO" id="GO:0006744">
    <property type="term" value="P:ubiquinone biosynthetic process"/>
    <property type="evidence" value="ECO:0007669"/>
    <property type="project" value="TreeGrafter"/>
</dbReference>
<dbReference type="InterPro" id="IPR000537">
    <property type="entry name" value="UbiA_prenyltransferase"/>
</dbReference>
<dbReference type="KEGG" id="pmf:P9303_06581"/>
<dbReference type="BioCyc" id="PMAR59922:G1G80-605-MONOMER"/>
<feature type="transmembrane region" description="Helical" evidence="9">
    <location>
        <begin position="148"/>
        <end position="167"/>
    </location>
</feature>
<dbReference type="Proteomes" id="UP000002274">
    <property type="component" value="Chromosome"/>
</dbReference>
<comment type="function">
    <text evidence="9">Catalyzes the prenylation of para-hydroxybenzoate (PHB) with an all-trans polyprenyl group. Mediates the second step in the final reaction sequence of plastoquinone-9 (PQ-9) biosynthesis, which is the condensation of the polyisoprenoid side chain with PHB, generating the first membrane-bound Q intermediate 4-hydroxy-3-solanesylbenzoate.</text>
</comment>
<protein>
    <recommendedName>
        <fullName evidence="9">4-hydroxybenzoate solanesyltransferase</fullName>
        <ecNumber evidence="9">2.5.1.39</ecNumber>
    </recommendedName>
    <alternativeName>
        <fullName evidence="9">4-HB polyprenyltransferase</fullName>
    </alternativeName>
</protein>
<evidence type="ECO:0000256" key="3">
    <source>
        <dbReference type="ARBA" id="ARBA00005985"/>
    </source>
</evidence>
<evidence type="ECO:0000256" key="7">
    <source>
        <dbReference type="ARBA" id="ARBA00022989"/>
    </source>
</evidence>
<evidence type="ECO:0000256" key="9">
    <source>
        <dbReference type="HAMAP-Rule" id="MF_01635"/>
    </source>
</evidence>
<dbReference type="RefSeq" id="WP_011825329.1">
    <property type="nucleotide sequence ID" value="NC_008820.1"/>
</dbReference>
<evidence type="ECO:0000313" key="10">
    <source>
        <dbReference type="EMBL" id="ABM77410.1"/>
    </source>
</evidence>
<dbReference type="InterPro" id="IPR039653">
    <property type="entry name" value="Prenyltransferase"/>
</dbReference>
<comment type="similarity">
    <text evidence="3 9">Belongs to the UbiA prenyltransferase family.</text>
</comment>
<dbReference type="EC" id="2.5.1.39" evidence="9"/>
<keyword evidence="9" id="KW-1003">Cell membrane</keyword>
<evidence type="ECO:0000256" key="4">
    <source>
        <dbReference type="ARBA" id="ARBA00022519"/>
    </source>
</evidence>
<comment type="catalytic activity">
    <reaction evidence="9">
        <text>all-trans-nonaprenyl diphosphate + 4-hydroxybenzoate = 4-hydroxy-3-(all-trans-nonaprenyl)benzoate + diphosphate</text>
        <dbReference type="Rhea" id="RHEA:17709"/>
        <dbReference type="ChEBI" id="CHEBI:17879"/>
        <dbReference type="ChEBI" id="CHEBI:33019"/>
        <dbReference type="ChEBI" id="CHEBI:58391"/>
        <dbReference type="ChEBI" id="CHEBI:84502"/>
        <dbReference type="EC" id="2.5.1.39"/>
    </reaction>
</comment>
<evidence type="ECO:0000256" key="8">
    <source>
        <dbReference type="ARBA" id="ARBA00023136"/>
    </source>
</evidence>
<keyword evidence="6 9" id="KW-0812">Transmembrane</keyword>
<dbReference type="Gene3D" id="1.20.120.1780">
    <property type="entry name" value="UbiA prenyltransferase"/>
    <property type="match status" value="1"/>
</dbReference>
<dbReference type="GO" id="GO:0008412">
    <property type="term" value="F:4-hydroxybenzoate polyprenyltransferase activity"/>
    <property type="evidence" value="ECO:0007669"/>
    <property type="project" value="UniProtKB-EC"/>
</dbReference>
<sequence>MTSRSVSNGLRQWLELLRWHKPSGRLILLVPAGWSLWLTPDAPPLAGLVSLIVVGGLMVSGAGCIANDLWDRRIDRQVERTRERPLAKGSIRISTAVGLLIVLLLLSLLVVVSLPTPSRGLCLALAILALPPILLYPSAKRWFAYPQAVLALCWGFAVLIPWAASQANLNGGWPLLGCWLATLMWTFGFDTVYAMADRRDDANLALKSSALSLGSHALKTVAFSYALACTFLASAAMSAGVGWAFWPFWLIASIGMQKETWTLRGSNQPMTTYGQHFQHQVLLGAMLLLGLILGRIS</sequence>
<keyword evidence="8 9" id="KW-0472">Membrane</keyword>
<organism evidence="10 11">
    <name type="scientific">Prochlorococcus marinus (strain MIT 9303)</name>
    <dbReference type="NCBI Taxonomy" id="59922"/>
    <lineage>
        <taxon>Bacteria</taxon>
        <taxon>Bacillati</taxon>
        <taxon>Cyanobacteriota</taxon>
        <taxon>Cyanophyceae</taxon>
        <taxon>Synechococcales</taxon>
        <taxon>Prochlorococcaceae</taxon>
        <taxon>Prochlorococcus</taxon>
    </lineage>
</organism>
<feature type="transmembrane region" description="Helical" evidence="9">
    <location>
        <begin position="173"/>
        <end position="196"/>
    </location>
</feature>
<dbReference type="CDD" id="cd13959">
    <property type="entry name" value="PT_UbiA_COQ2"/>
    <property type="match status" value="1"/>
</dbReference>
<dbReference type="PANTHER" id="PTHR11048">
    <property type="entry name" value="PRENYLTRANSFERASES"/>
    <property type="match status" value="1"/>
</dbReference>
<dbReference type="PANTHER" id="PTHR11048:SF28">
    <property type="entry name" value="4-HYDROXYBENZOATE POLYPRENYLTRANSFERASE, MITOCHONDRIAL"/>
    <property type="match status" value="1"/>
</dbReference>
<dbReference type="EMBL" id="CP000554">
    <property type="protein sequence ID" value="ABM77410.1"/>
    <property type="molecule type" value="Genomic_DNA"/>
</dbReference>
<comment type="cofactor">
    <cofactor evidence="1 9">
        <name>Mg(2+)</name>
        <dbReference type="ChEBI" id="CHEBI:18420"/>
    </cofactor>
</comment>
<dbReference type="GO" id="GO:0005886">
    <property type="term" value="C:plasma membrane"/>
    <property type="evidence" value="ECO:0007669"/>
    <property type="project" value="UniProtKB-SubCell"/>
</dbReference>